<keyword evidence="3" id="KW-1185">Reference proteome</keyword>
<dbReference type="RefSeq" id="WP_266349398.1">
    <property type="nucleotide sequence ID" value="NZ_JAPKNG010000004.1"/>
</dbReference>
<dbReference type="InterPro" id="IPR017791">
    <property type="entry name" value="UAAP2"/>
</dbReference>
<evidence type="ECO:0000313" key="3">
    <source>
        <dbReference type="Proteomes" id="UP001241603"/>
    </source>
</evidence>
<dbReference type="PANTHER" id="PTHR31527:SF0">
    <property type="entry name" value="RE64534P"/>
    <property type="match status" value="1"/>
</dbReference>
<reference evidence="2 3" key="1">
    <citation type="submission" date="2023-07" db="EMBL/GenBank/DDBJ databases">
        <title>Genomic Encyclopedia of Type Strains, Phase IV (KMG-IV): sequencing the most valuable type-strain genomes for metagenomic binning, comparative biology and taxonomic classification.</title>
        <authorList>
            <person name="Goeker M."/>
        </authorList>
    </citation>
    <scope>NUCLEOTIDE SEQUENCE [LARGE SCALE GENOMIC DNA]</scope>
    <source>
        <strain evidence="2 3">B6-8</strain>
    </source>
</reference>
<dbReference type="NCBIfam" id="TIGR03424">
    <property type="entry name" value="urea_degr_1"/>
    <property type="match status" value="1"/>
</dbReference>
<comment type="caution">
    <text evidence="2">The sequence shown here is derived from an EMBL/GenBank/DDBJ whole genome shotgun (WGS) entry which is preliminary data.</text>
</comment>
<feature type="domain" description="DUF1989" evidence="1">
    <location>
        <begin position="26"/>
        <end position="191"/>
    </location>
</feature>
<dbReference type="InterPro" id="IPR018959">
    <property type="entry name" value="DUF1989"/>
</dbReference>
<dbReference type="Proteomes" id="UP001241603">
    <property type="component" value="Unassembled WGS sequence"/>
</dbReference>
<proteinExistence type="predicted"/>
<organism evidence="2 3">
    <name type="scientific">Kaistia dalseonensis</name>
    <dbReference type="NCBI Taxonomy" id="410840"/>
    <lineage>
        <taxon>Bacteria</taxon>
        <taxon>Pseudomonadati</taxon>
        <taxon>Pseudomonadota</taxon>
        <taxon>Alphaproteobacteria</taxon>
        <taxon>Hyphomicrobiales</taxon>
        <taxon>Kaistiaceae</taxon>
        <taxon>Kaistia</taxon>
    </lineage>
</organism>
<dbReference type="PANTHER" id="PTHR31527">
    <property type="entry name" value="RE64534P"/>
    <property type="match status" value="1"/>
</dbReference>
<gene>
    <name evidence="2" type="ORF">QO014_002877</name>
</gene>
<protein>
    <submittedName>
        <fullName evidence="2">Urea carboxylase-associated protein 1</fullName>
    </submittedName>
</protein>
<dbReference type="Pfam" id="PF09347">
    <property type="entry name" value="DUF1989"/>
    <property type="match status" value="1"/>
</dbReference>
<evidence type="ECO:0000259" key="1">
    <source>
        <dbReference type="Pfam" id="PF09347"/>
    </source>
</evidence>
<sequence length="222" mass="24032">MNQPDASSFFAAPVALDPARAVYDFVVPANKPWTGIVEKGQILRIVDLEGQQAVDTLFYAAADTSERYSAQDTIFEQGAPYVSTGTRLMSNIGNVMAVVVADTAGRHDTSAGACSCEANTVRFGHHTRYMHACRENFIIAMAEHGMTKRDIVPNINFFMNVPIEPDGKLAIVDGVSRPGDYVDILATMDVICAISNCPQVNNPCNGFNPTPIRVMIFDPATA</sequence>
<name>A0ABU0H845_9HYPH</name>
<evidence type="ECO:0000313" key="2">
    <source>
        <dbReference type="EMBL" id="MDQ0438482.1"/>
    </source>
</evidence>
<dbReference type="EMBL" id="JAUSVO010000004">
    <property type="protein sequence ID" value="MDQ0438482.1"/>
    <property type="molecule type" value="Genomic_DNA"/>
</dbReference>
<accession>A0ABU0H845</accession>